<reference evidence="1 2" key="1">
    <citation type="submission" date="2015-01" db="EMBL/GenBank/DDBJ databases">
        <title>Evolution of Trichinella species and genotypes.</title>
        <authorList>
            <person name="Korhonen P.K."/>
            <person name="Edoardo P."/>
            <person name="Giuseppe L.R."/>
            <person name="Gasser R.B."/>
        </authorList>
    </citation>
    <scope>NUCLEOTIDE SEQUENCE [LARGE SCALE GENOMIC DNA]</scope>
    <source>
        <strain evidence="1">ISS1980</strain>
    </source>
</reference>
<keyword evidence="2" id="KW-1185">Reference proteome</keyword>
<evidence type="ECO:0000313" key="1">
    <source>
        <dbReference type="EMBL" id="KRZ70985.1"/>
    </source>
</evidence>
<comment type="caution">
    <text evidence="1">The sequence shown here is derived from an EMBL/GenBank/DDBJ whole genome shotgun (WGS) entry which is preliminary data.</text>
</comment>
<organism evidence="1 2">
    <name type="scientific">Trichinella papuae</name>
    <dbReference type="NCBI Taxonomy" id="268474"/>
    <lineage>
        <taxon>Eukaryota</taxon>
        <taxon>Metazoa</taxon>
        <taxon>Ecdysozoa</taxon>
        <taxon>Nematoda</taxon>
        <taxon>Enoplea</taxon>
        <taxon>Dorylaimia</taxon>
        <taxon>Trichinellida</taxon>
        <taxon>Trichinellidae</taxon>
        <taxon>Trichinella</taxon>
    </lineage>
</organism>
<accession>A0A0V1MGQ9</accession>
<evidence type="ECO:0000313" key="2">
    <source>
        <dbReference type="Proteomes" id="UP000054843"/>
    </source>
</evidence>
<dbReference type="Proteomes" id="UP000054843">
    <property type="component" value="Unassembled WGS sequence"/>
</dbReference>
<sequence>MIYGERMHQAMVNTKLIPYGIAYDQQPAMLGENRNTSCTPFSCNWLFPLMMAIQKSLQTDFTTTILKPPHHLNNRQSVSRCSATSECTASDDEKILSAIMQKFYRHCGINL</sequence>
<dbReference type="EMBL" id="JYDO01000104">
    <property type="protein sequence ID" value="KRZ70985.1"/>
    <property type="molecule type" value="Genomic_DNA"/>
</dbReference>
<dbReference type="AlphaFoldDB" id="A0A0V1MGQ9"/>
<gene>
    <name evidence="1" type="ORF">T10_594</name>
</gene>
<name>A0A0V1MGQ9_9BILA</name>
<protein>
    <submittedName>
        <fullName evidence="1">Uncharacterized protein</fullName>
    </submittedName>
</protein>
<proteinExistence type="predicted"/>